<dbReference type="KEGG" id="sace:GIY23_17500"/>
<dbReference type="InterPro" id="IPR050270">
    <property type="entry name" value="DegV_domain_contain"/>
</dbReference>
<dbReference type="InterPro" id="IPR033470">
    <property type="entry name" value="FakA-like_C"/>
</dbReference>
<organism evidence="2 3">
    <name type="scientific">Allosaccharopolyspora coralli</name>
    <dbReference type="NCBI Taxonomy" id="2665642"/>
    <lineage>
        <taxon>Bacteria</taxon>
        <taxon>Bacillati</taxon>
        <taxon>Actinomycetota</taxon>
        <taxon>Actinomycetes</taxon>
        <taxon>Pseudonocardiales</taxon>
        <taxon>Pseudonocardiaceae</taxon>
        <taxon>Allosaccharopolyspora</taxon>
    </lineage>
</organism>
<dbReference type="PROSITE" id="PS51480">
    <property type="entry name" value="DHAL"/>
    <property type="match status" value="1"/>
</dbReference>
<dbReference type="GO" id="GO:0006071">
    <property type="term" value="P:glycerol metabolic process"/>
    <property type="evidence" value="ECO:0007669"/>
    <property type="project" value="InterPro"/>
</dbReference>
<dbReference type="EMBL" id="CP045929">
    <property type="protein sequence ID" value="QGK71078.1"/>
    <property type="molecule type" value="Genomic_DNA"/>
</dbReference>
<dbReference type="SMART" id="SM01121">
    <property type="entry name" value="Dak1_2"/>
    <property type="match status" value="1"/>
</dbReference>
<evidence type="ECO:0000313" key="2">
    <source>
        <dbReference type="EMBL" id="QGK71078.1"/>
    </source>
</evidence>
<evidence type="ECO:0000313" key="3">
    <source>
        <dbReference type="Proteomes" id="UP000371041"/>
    </source>
</evidence>
<gene>
    <name evidence="2" type="ORF">GIY23_17500</name>
</gene>
<proteinExistence type="predicted"/>
<dbReference type="SMART" id="SM01120">
    <property type="entry name" value="Dak2"/>
    <property type="match status" value="1"/>
</dbReference>
<sequence>MHALDASGARRWAEFAVSDLERDREAIDRINVYPVADGDTGTNLLLTMRAAAAEPVHEGAGTAAVVAALARGALAGARGNSGMLVSQVLRGLAEATRDDRALDGSCLCDALRRADDLARHAIAQPAEGTLLSVLRAASTAASACGSTNLGEVTRVATGAAVDALGKTTAQLPELARAGVVDAGGRGLVVLLDALHAVLHEGLRLAAESPAAPLSAPPVSLEHDSAFSYEVMYLLDGATDKAAAVLRTRLAGLGDCVSVAGDGRASWAVHVHCDDIGAAIESGIESGRVHRIRVTRFADQVAAVSARRVVVACVRGEALAELFTAEGAEVVAVGTERPLGTGDLVAAIESVGARDVVVLPNDDTVTPLAEDAAGMSVRAGIDVVVVPTASPTQGLAALAVHDPLRRAADDTVAMAEAAAATRRGELVVAAREALTWVGTCQSGDVLGMIDGDVVLIEGDLCEAACSLSDRMLGAGGELVTVLVGAQAPDTLGERLTAHLHRTRPEVELACYPAGDLGTAVMIGVE</sequence>
<dbReference type="InterPro" id="IPR019986">
    <property type="entry name" value="YloV-like"/>
</dbReference>
<keyword evidence="3" id="KW-1185">Reference proteome</keyword>
<dbReference type="SUPFAM" id="SSF101473">
    <property type="entry name" value="DhaL-like"/>
    <property type="match status" value="1"/>
</dbReference>
<dbReference type="PANTHER" id="PTHR33434:SF4">
    <property type="entry name" value="PHOSPHATASE PROTEIN"/>
    <property type="match status" value="1"/>
</dbReference>
<dbReference type="PANTHER" id="PTHR33434">
    <property type="entry name" value="DEGV DOMAIN-CONTAINING PROTEIN DR_1986-RELATED"/>
    <property type="match status" value="1"/>
</dbReference>
<dbReference type="InterPro" id="IPR004007">
    <property type="entry name" value="DhaL_dom"/>
</dbReference>
<feature type="domain" description="DhaL" evidence="1">
    <location>
        <begin position="7"/>
        <end position="196"/>
    </location>
</feature>
<evidence type="ECO:0000259" key="1">
    <source>
        <dbReference type="PROSITE" id="PS51480"/>
    </source>
</evidence>
<dbReference type="Pfam" id="PF21645">
    <property type="entry name" value="FakA-like_M"/>
    <property type="match status" value="1"/>
</dbReference>
<dbReference type="InterPro" id="IPR048394">
    <property type="entry name" value="FakA-like_M"/>
</dbReference>
<dbReference type="Proteomes" id="UP000371041">
    <property type="component" value="Chromosome"/>
</dbReference>
<dbReference type="RefSeq" id="WP_154077655.1">
    <property type="nucleotide sequence ID" value="NZ_CP045929.1"/>
</dbReference>
<dbReference type="InterPro" id="IPR036117">
    <property type="entry name" value="DhaL_dom_sf"/>
</dbReference>
<reference evidence="3" key="1">
    <citation type="submission" date="2019-11" db="EMBL/GenBank/DDBJ databases">
        <title>The complete genome sequence of Saccharopolyspora sp. E2A.</title>
        <authorList>
            <person name="Zhang G."/>
        </authorList>
    </citation>
    <scope>NUCLEOTIDE SEQUENCE [LARGE SCALE GENOMIC DNA]</scope>
    <source>
        <strain evidence="3">E2A</strain>
    </source>
</reference>
<dbReference type="Pfam" id="PF02734">
    <property type="entry name" value="Dak2"/>
    <property type="match status" value="1"/>
</dbReference>
<name>A0A5Q3Q960_9PSEU</name>
<dbReference type="NCBIfam" id="TIGR03599">
    <property type="entry name" value="YloV"/>
    <property type="match status" value="1"/>
</dbReference>
<dbReference type="Pfam" id="PF13684">
    <property type="entry name" value="FakA-like_C"/>
    <property type="match status" value="1"/>
</dbReference>
<dbReference type="GO" id="GO:0004371">
    <property type="term" value="F:glycerone kinase activity"/>
    <property type="evidence" value="ECO:0007669"/>
    <property type="project" value="InterPro"/>
</dbReference>
<dbReference type="Gene3D" id="1.25.40.340">
    <property type="match status" value="1"/>
</dbReference>
<accession>A0A5Q3Q960</accession>
<dbReference type="AlphaFoldDB" id="A0A5Q3Q960"/>
<protein>
    <submittedName>
        <fullName evidence="2">DAK2 domain-containing protein</fullName>
    </submittedName>
</protein>